<dbReference type="GO" id="GO:0046496">
    <property type="term" value="P:nicotinamide nucleotide metabolic process"/>
    <property type="evidence" value="ECO:0007669"/>
    <property type="project" value="UniProtKB-UniRule"/>
</dbReference>
<keyword evidence="6 17" id="KW-0547">Nucleotide-binding</keyword>
<dbReference type="EC" id="5.1.99.6" evidence="19"/>
<comment type="cofactor">
    <cofactor evidence="18 19">
        <name>K(+)</name>
        <dbReference type="ChEBI" id="CHEBI:29103"/>
    </cofactor>
    <text evidence="18 19">Binds 1 potassium ion per subunit.</text>
</comment>
<dbReference type="NCBIfam" id="TIGR00197">
    <property type="entry name" value="yjeF_nterm"/>
    <property type="match status" value="1"/>
</dbReference>
<evidence type="ECO:0000259" key="20">
    <source>
        <dbReference type="PROSITE" id="PS51383"/>
    </source>
</evidence>
<evidence type="ECO:0000256" key="3">
    <source>
        <dbReference type="ARBA" id="ARBA00006001"/>
    </source>
</evidence>
<dbReference type="CDD" id="cd01171">
    <property type="entry name" value="YXKO-related"/>
    <property type="match status" value="1"/>
</dbReference>
<comment type="function">
    <text evidence="18">Catalyzes the epimerization of the S- and R-forms of NAD(P)HX, a damaged form of NAD(P)H that is a result of enzymatic or heat-dependent hydration. This is a prerequisite for the S-specific NAD(P)H-hydrate dehydratase to allow the repair of both epimers of NAD(P)HX.</text>
</comment>
<evidence type="ECO:0000256" key="4">
    <source>
        <dbReference type="ARBA" id="ARBA00009524"/>
    </source>
</evidence>
<dbReference type="GO" id="GO:0052855">
    <property type="term" value="F:ADP-dependent NAD(P)H-hydrate dehydratase activity"/>
    <property type="evidence" value="ECO:0007669"/>
    <property type="project" value="UniProtKB-UniRule"/>
</dbReference>
<dbReference type="HAMAP" id="MF_01966">
    <property type="entry name" value="NADHX_epimerase"/>
    <property type="match status" value="1"/>
</dbReference>
<evidence type="ECO:0000256" key="6">
    <source>
        <dbReference type="ARBA" id="ARBA00022741"/>
    </source>
</evidence>
<comment type="similarity">
    <text evidence="18">Belongs to the NnrE/AIBP family.</text>
</comment>
<sequence>MKRLVTQEEMARVDQQSAEKFNLPTIILMENAGRSVIEHLQRYFGIQEKDFSKKNFLIFCGKGNNGGDGFVAARFLLNKKAKVTTFLLGKLNDLKDDAKINAERYQNFGGKIVEVTDNDFNFSSFIPLEKKDTYIIDAILGTGIKGEITGIYKKAIDFINQTNLPVIAVDVPSGVMEEGKVNNVCVKADITISMGFIKRSLVLPPAREYAGKIFVGDIGTCYNYFNNQGNTYLVEEKDIKNFLPKRISWGHKGTFGNCLVIAGSRGYSGAACLAALGALKIGAGLVYLATPKPIIDVVETKLTEVVKIPLNWEEGFTLNNLEILLSLLSKIDVIALGPGIGVNNNNTIFLKEILTTVAERKIPIVIDADGINCLKEEVAFFKTLTENNLSIILTPHPGELSRLIKVSPDEINDNRIEIARSFSKEYKIYLVLKGSPTVVATPEGVVYVNPTGNSGLASGGSGDVLTGFITGLLAQGLKPKEAAIVGVYLHGLAADLALIERTEYDFIASDIFAYLPKAIKKVLDA</sequence>
<dbReference type="PROSITE" id="PS01050">
    <property type="entry name" value="YJEF_C_2"/>
    <property type="match status" value="1"/>
</dbReference>
<feature type="binding site" evidence="17">
    <location>
        <position position="396"/>
    </location>
    <ligand>
        <name>(6S)-NADPHX</name>
        <dbReference type="ChEBI" id="CHEBI:64076"/>
    </ligand>
</feature>
<comment type="similarity">
    <text evidence="3 19">In the N-terminal section; belongs to the NnrE/AIBP family.</text>
</comment>
<dbReference type="GO" id="GO:0110051">
    <property type="term" value="P:metabolite repair"/>
    <property type="evidence" value="ECO:0007669"/>
    <property type="project" value="TreeGrafter"/>
</dbReference>
<comment type="function">
    <text evidence="17">Catalyzes the dehydration of the S-form of NAD(P)HX at the expense of ADP, which is converted to AMP. Together with NAD(P)HX epimerase, which catalyzes the epimerization of the S- and R-forms, the enzyme allows the repair of both epimers of NAD(P)HX, a damaged form of NAD(P)H that is a result of enzymatic or heat-dependent hydration.</text>
</comment>
<dbReference type="EC" id="4.2.1.136" evidence="19"/>
<comment type="similarity">
    <text evidence="4 19">In the C-terminal section; belongs to the NnrD/CARKD family.</text>
</comment>
<feature type="binding site" evidence="18">
    <location>
        <begin position="141"/>
        <end position="147"/>
    </location>
    <ligand>
        <name>(6S)-NADPHX</name>
        <dbReference type="ChEBI" id="CHEBI:64076"/>
    </ligand>
</feature>
<dbReference type="NCBIfam" id="TIGR00196">
    <property type="entry name" value="yjeF_cterm"/>
    <property type="match status" value="1"/>
</dbReference>
<comment type="cofactor">
    <cofactor evidence="17">
        <name>Mg(2+)</name>
        <dbReference type="ChEBI" id="CHEBI:18420"/>
    </cofactor>
</comment>
<keyword evidence="13" id="KW-0511">Multifunctional enzyme</keyword>
<dbReference type="Gene3D" id="3.40.1190.20">
    <property type="match status" value="1"/>
</dbReference>
<evidence type="ECO:0000256" key="7">
    <source>
        <dbReference type="ARBA" id="ARBA00022840"/>
    </source>
</evidence>
<evidence type="ECO:0000256" key="16">
    <source>
        <dbReference type="ARBA" id="ARBA00049209"/>
    </source>
</evidence>
<keyword evidence="8 17" id="KW-0521">NADP</keyword>
<dbReference type="PANTHER" id="PTHR12592:SF0">
    <property type="entry name" value="ATP-DEPENDENT (S)-NAD(P)H-HYDRATE DEHYDRATASE"/>
    <property type="match status" value="1"/>
</dbReference>
<feature type="binding site" evidence="17">
    <location>
        <position position="339"/>
    </location>
    <ligand>
        <name>(6S)-NADPHX</name>
        <dbReference type="ChEBI" id="CHEBI:64076"/>
    </ligand>
</feature>
<feature type="binding site" evidence="18">
    <location>
        <position position="170"/>
    </location>
    <ligand>
        <name>(6S)-NADPHX</name>
        <dbReference type="ChEBI" id="CHEBI:64076"/>
    </ligand>
</feature>
<dbReference type="Gene3D" id="3.40.50.10260">
    <property type="entry name" value="YjeF N-terminal domain"/>
    <property type="match status" value="1"/>
</dbReference>
<evidence type="ECO:0000256" key="5">
    <source>
        <dbReference type="ARBA" id="ARBA00022723"/>
    </source>
</evidence>
<evidence type="ECO:0000256" key="15">
    <source>
        <dbReference type="ARBA" id="ARBA00048238"/>
    </source>
</evidence>
<gene>
    <name evidence="17" type="primary">nnrD</name>
    <name evidence="18" type="synonym">nnrE</name>
    <name evidence="22" type="ORF">ENU74_03355</name>
</gene>
<dbReference type="PANTHER" id="PTHR12592">
    <property type="entry name" value="ATP-DEPENDENT (S)-NAD(P)H-HYDRATE DEHYDRATASE FAMILY MEMBER"/>
    <property type="match status" value="1"/>
</dbReference>
<evidence type="ECO:0000256" key="19">
    <source>
        <dbReference type="PIRNR" id="PIRNR017184"/>
    </source>
</evidence>
<keyword evidence="9 18" id="KW-0630">Potassium</keyword>
<comment type="catalytic activity">
    <reaction evidence="16 17 19">
        <text>(6S)-NADPHX + ADP = AMP + phosphate + NADPH + H(+)</text>
        <dbReference type="Rhea" id="RHEA:32235"/>
        <dbReference type="ChEBI" id="CHEBI:15378"/>
        <dbReference type="ChEBI" id="CHEBI:43474"/>
        <dbReference type="ChEBI" id="CHEBI:57783"/>
        <dbReference type="ChEBI" id="CHEBI:64076"/>
        <dbReference type="ChEBI" id="CHEBI:456215"/>
        <dbReference type="ChEBI" id="CHEBI:456216"/>
        <dbReference type="EC" id="4.2.1.136"/>
    </reaction>
</comment>
<comment type="caution">
    <text evidence="22">The sequence shown here is derived from an EMBL/GenBank/DDBJ whole genome shotgun (WGS) entry which is preliminary data.</text>
</comment>
<feature type="binding site" evidence="17">
    <location>
        <position position="462"/>
    </location>
    <ligand>
        <name>AMP</name>
        <dbReference type="ChEBI" id="CHEBI:456215"/>
    </ligand>
</feature>
<feature type="binding site" evidence="18">
    <location>
        <position position="137"/>
    </location>
    <ligand>
        <name>K(+)</name>
        <dbReference type="ChEBI" id="CHEBI:29103"/>
    </ligand>
</feature>
<feature type="domain" description="YjeF C-terminal" evidence="20">
    <location>
        <begin position="235"/>
        <end position="522"/>
    </location>
</feature>
<evidence type="ECO:0000259" key="21">
    <source>
        <dbReference type="PROSITE" id="PS51385"/>
    </source>
</evidence>
<feature type="binding site" evidence="17">
    <location>
        <begin position="433"/>
        <end position="437"/>
    </location>
    <ligand>
        <name>AMP</name>
        <dbReference type="ChEBI" id="CHEBI:456215"/>
    </ligand>
</feature>
<keyword evidence="10 17" id="KW-0520">NAD</keyword>
<evidence type="ECO:0000256" key="9">
    <source>
        <dbReference type="ARBA" id="ARBA00022958"/>
    </source>
</evidence>
<evidence type="ECO:0000256" key="17">
    <source>
        <dbReference type="HAMAP-Rule" id="MF_01965"/>
    </source>
</evidence>
<evidence type="ECO:0000256" key="8">
    <source>
        <dbReference type="ARBA" id="ARBA00022857"/>
    </source>
</evidence>
<evidence type="ECO:0000256" key="12">
    <source>
        <dbReference type="ARBA" id="ARBA00023239"/>
    </source>
</evidence>
<evidence type="ECO:0000256" key="2">
    <source>
        <dbReference type="ARBA" id="ARBA00000909"/>
    </source>
</evidence>
<evidence type="ECO:0000256" key="10">
    <source>
        <dbReference type="ARBA" id="ARBA00023027"/>
    </source>
</evidence>
<dbReference type="GO" id="GO:0052856">
    <property type="term" value="F:NAD(P)HX epimerase activity"/>
    <property type="evidence" value="ECO:0007669"/>
    <property type="project" value="UniProtKB-UniRule"/>
</dbReference>
<keyword evidence="7 17" id="KW-0067">ATP-binding</keyword>
<comment type="catalytic activity">
    <reaction evidence="1 18 19">
        <text>(6R)-NADHX = (6S)-NADHX</text>
        <dbReference type="Rhea" id="RHEA:32215"/>
        <dbReference type="ChEBI" id="CHEBI:64074"/>
        <dbReference type="ChEBI" id="CHEBI:64075"/>
        <dbReference type="EC" id="5.1.99.6"/>
    </reaction>
</comment>
<feature type="binding site" evidence="18">
    <location>
        <begin position="64"/>
        <end position="68"/>
    </location>
    <ligand>
        <name>(6S)-NADPHX</name>
        <dbReference type="ChEBI" id="CHEBI:64076"/>
    </ligand>
</feature>
<dbReference type="InterPro" id="IPR036652">
    <property type="entry name" value="YjeF_N_dom_sf"/>
</dbReference>
<evidence type="ECO:0000256" key="11">
    <source>
        <dbReference type="ARBA" id="ARBA00023235"/>
    </source>
</evidence>
<name>A0A7V3ZV28_UNCW3</name>
<comment type="catalytic activity">
    <reaction evidence="2 18 19">
        <text>(6R)-NADPHX = (6S)-NADPHX</text>
        <dbReference type="Rhea" id="RHEA:32227"/>
        <dbReference type="ChEBI" id="CHEBI:64076"/>
        <dbReference type="ChEBI" id="CHEBI:64077"/>
        <dbReference type="EC" id="5.1.99.6"/>
    </reaction>
</comment>
<dbReference type="GO" id="GO:0005524">
    <property type="term" value="F:ATP binding"/>
    <property type="evidence" value="ECO:0007669"/>
    <property type="project" value="UniProtKB-UniRule"/>
</dbReference>
<feature type="binding site" evidence="18">
    <location>
        <position position="152"/>
    </location>
    <ligand>
        <name>(6S)-NADPHX</name>
        <dbReference type="ChEBI" id="CHEBI:64076"/>
    </ligand>
</feature>
<dbReference type="PROSITE" id="PS51385">
    <property type="entry name" value="YJEF_N"/>
    <property type="match status" value="1"/>
</dbReference>
<dbReference type="InterPro" id="IPR030677">
    <property type="entry name" value="Nnr"/>
</dbReference>
<feature type="binding site" evidence="17">
    <location>
        <position position="270"/>
    </location>
    <ligand>
        <name>(6S)-NADPHX</name>
        <dbReference type="ChEBI" id="CHEBI:64076"/>
    </ligand>
</feature>
<organism evidence="22">
    <name type="scientific">candidate division WOR-3 bacterium</name>
    <dbReference type="NCBI Taxonomy" id="2052148"/>
    <lineage>
        <taxon>Bacteria</taxon>
        <taxon>Bacteria division WOR-3</taxon>
    </lineage>
</organism>
<evidence type="ECO:0000256" key="14">
    <source>
        <dbReference type="ARBA" id="ARBA00025153"/>
    </source>
</evidence>
<dbReference type="SUPFAM" id="SSF53613">
    <property type="entry name" value="Ribokinase-like"/>
    <property type="match status" value="1"/>
</dbReference>
<dbReference type="SUPFAM" id="SSF64153">
    <property type="entry name" value="YjeF N-terminal domain-like"/>
    <property type="match status" value="1"/>
</dbReference>
<reference evidence="22" key="1">
    <citation type="journal article" date="2020" name="mSystems">
        <title>Genome- and Community-Level Interaction Insights into Carbon Utilization and Element Cycling Functions of Hydrothermarchaeota in Hydrothermal Sediment.</title>
        <authorList>
            <person name="Zhou Z."/>
            <person name="Liu Y."/>
            <person name="Xu W."/>
            <person name="Pan J."/>
            <person name="Luo Z.H."/>
            <person name="Li M."/>
        </authorList>
    </citation>
    <scope>NUCLEOTIDE SEQUENCE [LARGE SCALE GENOMIC DNA]</scope>
    <source>
        <strain evidence="22">SpSt-697</strain>
    </source>
</reference>
<dbReference type="PIRSF" id="PIRSF017184">
    <property type="entry name" value="Nnr"/>
    <property type="match status" value="1"/>
</dbReference>
<comment type="similarity">
    <text evidence="17">Belongs to the NnrD/CARKD family.</text>
</comment>
<keyword evidence="12 17" id="KW-0456">Lyase</keyword>
<dbReference type="PROSITE" id="PS51383">
    <property type="entry name" value="YJEF_C_3"/>
    <property type="match status" value="1"/>
</dbReference>
<dbReference type="InterPro" id="IPR029056">
    <property type="entry name" value="Ribokinase-like"/>
</dbReference>
<keyword evidence="5 18" id="KW-0479">Metal-binding</keyword>
<comment type="function">
    <text evidence="14 19">Bifunctional enzyme that catalyzes the epimerization of the S- and R-forms of NAD(P)HX and the dehydration of the S-form of NAD(P)HX at the expense of ADP, which is converted to AMP. This allows the repair of both epimers of NAD(P)HX, a damaged form of NAD(P)H that is a result of enzymatic or heat-dependent hydration.</text>
</comment>
<dbReference type="InterPro" id="IPR000631">
    <property type="entry name" value="CARKD"/>
</dbReference>
<evidence type="ECO:0000256" key="18">
    <source>
        <dbReference type="HAMAP-Rule" id="MF_01966"/>
    </source>
</evidence>
<evidence type="ECO:0000313" key="22">
    <source>
        <dbReference type="EMBL" id="HGK63612.1"/>
    </source>
</evidence>
<dbReference type="Pfam" id="PF03853">
    <property type="entry name" value="YjeF_N"/>
    <property type="match status" value="1"/>
</dbReference>
<dbReference type="AlphaFoldDB" id="A0A7V3ZV28"/>
<protein>
    <recommendedName>
        <fullName evidence="19">Bifunctional NAD(P)H-hydrate repair enzyme</fullName>
    </recommendedName>
    <alternativeName>
        <fullName evidence="19">Nicotinamide nucleotide repair protein</fullName>
    </alternativeName>
    <domain>
        <recommendedName>
            <fullName evidence="19">ADP-dependent (S)-NAD(P)H-hydrate dehydratase</fullName>
            <ecNumber evidence="19">4.2.1.136</ecNumber>
        </recommendedName>
        <alternativeName>
            <fullName evidence="19">ADP-dependent NAD(P)HX dehydratase</fullName>
        </alternativeName>
    </domain>
    <domain>
        <recommendedName>
            <fullName evidence="19">NAD(P)H-hydrate epimerase</fullName>
            <ecNumber evidence="19">5.1.99.6</ecNumber>
        </recommendedName>
    </domain>
</protein>
<accession>A0A7V3ZV28</accession>
<dbReference type="InterPro" id="IPR004443">
    <property type="entry name" value="YjeF_N_dom"/>
</dbReference>
<dbReference type="Pfam" id="PF01256">
    <property type="entry name" value="Carb_kinase"/>
    <property type="match status" value="1"/>
</dbReference>
<dbReference type="InterPro" id="IPR017953">
    <property type="entry name" value="Carbohydrate_kinase_pred_CS"/>
</dbReference>
<dbReference type="HAMAP" id="MF_01965">
    <property type="entry name" value="NADHX_dehydratase"/>
    <property type="match status" value="1"/>
</dbReference>
<keyword evidence="11 18" id="KW-0413">Isomerase</keyword>
<feature type="binding site" evidence="17">
    <location>
        <position position="463"/>
    </location>
    <ligand>
        <name>(6S)-NADPHX</name>
        <dbReference type="ChEBI" id="CHEBI:64076"/>
    </ligand>
</feature>
<comment type="subunit">
    <text evidence="17">Homotetramer.</text>
</comment>
<dbReference type="GO" id="GO:0046872">
    <property type="term" value="F:metal ion binding"/>
    <property type="evidence" value="ECO:0007669"/>
    <property type="project" value="UniProtKB-UniRule"/>
</dbReference>
<feature type="binding site" evidence="18">
    <location>
        <position position="65"/>
    </location>
    <ligand>
        <name>K(+)</name>
        <dbReference type="ChEBI" id="CHEBI:29103"/>
    </ligand>
</feature>
<comment type="catalytic activity">
    <reaction evidence="15 17 19">
        <text>(6S)-NADHX + ADP = AMP + phosphate + NADH + H(+)</text>
        <dbReference type="Rhea" id="RHEA:32223"/>
        <dbReference type="ChEBI" id="CHEBI:15378"/>
        <dbReference type="ChEBI" id="CHEBI:43474"/>
        <dbReference type="ChEBI" id="CHEBI:57945"/>
        <dbReference type="ChEBI" id="CHEBI:64074"/>
        <dbReference type="ChEBI" id="CHEBI:456215"/>
        <dbReference type="ChEBI" id="CHEBI:456216"/>
        <dbReference type="EC" id="4.2.1.136"/>
    </reaction>
</comment>
<dbReference type="EMBL" id="DTDR01000087">
    <property type="protein sequence ID" value="HGK63612.1"/>
    <property type="molecule type" value="Genomic_DNA"/>
</dbReference>
<proteinExistence type="inferred from homology"/>
<evidence type="ECO:0000256" key="1">
    <source>
        <dbReference type="ARBA" id="ARBA00000013"/>
    </source>
</evidence>
<feature type="binding site" evidence="18">
    <location>
        <position position="173"/>
    </location>
    <ligand>
        <name>K(+)</name>
        <dbReference type="ChEBI" id="CHEBI:29103"/>
    </ligand>
</feature>
<feature type="domain" description="YjeF N-terminal" evidence="21">
    <location>
        <begin position="10"/>
        <end position="226"/>
    </location>
</feature>
<evidence type="ECO:0000256" key="13">
    <source>
        <dbReference type="ARBA" id="ARBA00023268"/>
    </source>
</evidence>